<dbReference type="Proteomes" id="UP000182993">
    <property type="component" value="Chromosome"/>
</dbReference>
<dbReference type="STRING" id="56956.A0O31_01840"/>
<evidence type="ECO:0000259" key="1">
    <source>
        <dbReference type="Pfam" id="PF13362"/>
    </source>
</evidence>
<feature type="domain" description="DUF7146" evidence="2">
    <location>
        <begin position="113"/>
        <end position="221"/>
    </location>
</feature>
<proteinExistence type="predicted"/>
<dbReference type="KEGG" id="tbc:A0O31_01840"/>
<dbReference type="Pfam" id="PF23639">
    <property type="entry name" value="DUF7146"/>
    <property type="match status" value="1"/>
</dbReference>
<protein>
    <submittedName>
        <fullName evidence="3">DNA primase</fullName>
    </submittedName>
</protein>
<feature type="domain" description="Toprim" evidence="1">
    <location>
        <begin position="237"/>
        <end position="324"/>
    </location>
</feature>
<dbReference type="RefSeq" id="WP_008631018.1">
    <property type="nucleotide sequence ID" value="NZ_CP016312.1"/>
</dbReference>
<dbReference type="InterPro" id="IPR034154">
    <property type="entry name" value="TOPRIM_DnaG/twinkle"/>
</dbReference>
<dbReference type="Gene3D" id="3.40.1360.10">
    <property type="match status" value="1"/>
</dbReference>
<dbReference type="InterPro" id="IPR006171">
    <property type="entry name" value="TOPRIM_dom"/>
</dbReference>
<accession>A0A1J0LUX6</accession>
<sequence length="345" mass="36515">MNPVPAGTRTLGPEGVLEHILWATRARPSGQGRWIGHCPAHEDRDPSLSIRLSPEGRVLLHCFAGCPTEAVLEALGLSWGALFPDSHEEPLGRVFRRVRPAPSPRPEPRPDEGRRRLLEAIWARAVPLDRPGAELGRRYLEARGLSLEAVLPGLQNLRLHPGLEYREGEEALGTFPALLARVEHPQHGLVALHRTYLSPDGRGKAPVGSPKKLSRAVLEGGLKGAAIRLYAPGGGVLAVAEGVETALAVREAAGLPAWAAVSAGGLEAWEPPPGVGEVLIAADGDERGVEAGKKLAKQLLALGIAVKLAVPPDGTDWLDVLAAKKRAGRVEAAPGEEETDAQGTL</sequence>
<evidence type="ECO:0000313" key="4">
    <source>
        <dbReference type="Proteomes" id="UP000182993"/>
    </source>
</evidence>
<dbReference type="InterPro" id="IPR055570">
    <property type="entry name" value="DUF7146"/>
</dbReference>
<reference evidence="4" key="1">
    <citation type="submission" date="2016-06" db="EMBL/GenBank/DDBJ databases">
        <title>Whole genome sequencing of Thermus brockianus strain GE-1.</title>
        <authorList>
            <person name="Schaefers C."/>
            <person name="Blank S."/>
            <person name="Wiebusch S."/>
            <person name="Elleuche S."/>
            <person name="Antranikian G."/>
        </authorList>
    </citation>
    <scope>NUCLEOTIDE SEQUENCE [LARGE SCALE GENOMIC DNA]</scope>
    <source>
        <strain evidence="4">GE-1</strain>
    </source>
</reference>
<dbReference type="CDD" id="cd01029">
    <property type="entry name" value="TOPRIM_primases"/>
    <property type="match status" value="1"/>
</dbReference>
<organism evidence="3 4">
    <name type="scientific">Thermus brockianus</name>
    <dbReference type="NCBI Taxonomy" id="56956"/>
    <lineage>
        <taxon>Bacteria</taxon>
        <taxon>Thermotogati</taxon>
        <taxon>Deinococcota</taxon>
        <taxon>Deinococci</taxon>
        <taxon>Thermales</taxon>
        <taxon>Thermaceae</taxon>
        <taxon>Thermus</taxon>
    </lineage>
</organism>
<gene>
    <name evidence="3" type="primary">dnaG</name>
    <name evidence="3" type="ORF">A0O31_01840</name>
</gene>
<dbReference type="Pfam" id="PF13362">
    <property type="entry name" value="Toprim_3"/>
    <property type="match status" value="1"/>
</dbReference>
<dbReference type="EMBL" id="CP016312">
    <property type="protein sequence ID" value="APD09930.1"/>
    <property type="molecule type" value="Genomic_DNA"/>
</dbReference>
<name>A0A1J0LUX6_THEBO</name>
<evidence type="ECO:0000313" key="3">
    <source>
        <dbReference type="EMBL" id="APD09930.1"/>
    </source>
</evidence>
<dbReference type="AlphaFoldDB" id="A0A1J0LUX6"/>
<dbReference type="OrthoDB" id="34187at2"/>
<evidence type="ECO:0000259" key="2">
    <source>
        <dbReference type="Pfam" id="PF23639"/>
    </source>
</evidence>